<dbReference type="Pfam" id="PF00196">
    <property type="entry name" value="GerE"/>
    <property type="match status" value="1"/>
</dbReference>
<dbReference type="RefSeq" id="WP_139623701.1">
    <property type="nucleotide sequence ID" value="NZ_VDMP01000025.1"/>
</dbReference>
<reference evidence="3 4" key="1">
    <citation type="journal article" date="2016" name="Int. J. Syst. Evol. Microbiol.">
        <title>Nocardioides albidus sp. nov., an actinobacterium isolated from garden soil.</title>
        <authorList>
            <person name="Singh H."/>
            <person name="Du J."/>
            <person name="Trinh H."/>
            <person name="Won K."/>
            <person name="Yang J.E."/>
            <person name="Yin C."/>
            <person name="Kook M."/>
            <person name="Yi T.H."/>
        </authorList>
    </citation>
    <scope>NUCLEOTIDE SEQUENCE [LARGE SCALE GENOMIC DNA]</scope>
    <source>
        <strain evidence="3 4">CCTCC AB 2015297</strain>
    </source>
</reference>
<protein>
    <recommendedName>
        <fullName evidence="2">HTH luxR-type domain-containing protein</fullName>
    </recommendedName>
</protein>
<dbReference type="GO" id="GO:0003677">
    <property type="term" value="F:DNA binding"/>
    <property type="evidence" value="ECO:0007669"/>
    <property type="project" value="InterPro"/>
</dbReference>
<dbReference type="InterPro" id="IPR016032">
    <property type="entry name" value="Sig_transdc_resp-reg_C-effctor"/>
</dbReference>
<sequence>MLELTYAAACRLGALGRRERQVLRLIALGQSESSVAAHLGLSAETASSLCAEVFRALGLTPTAYLDRRLLAVLTLRQADQLVQSAKDLGNSSRSRPVGGRCDASG</sequence>
<feature type="domain" description="HTH luxR-type" evidence="2">
    <location>
        <begin position="12"/>
        <end position="69"/>
    </location>
</feature>
<dbReference type="Gene3D" id="1.10.10.10">
    <property type="entry name" value="Winged helix-like DNA-binding domain superfamily/Winged helix DNA-binding domain"/>
    <property type="match status" value="1"/>
</dbReference>
<dbReference type="GO" id="GO:0006355">
    <property type="term" value="P:regulation of DNA-templated transcription"/>
    <property type="evidence" value="ECO:0007669"/>
    <property type="project" value="InterPro"/>
</dbReference>
<accession>A0A5C4VTN2</accession>
<evidence type="ECO:0000259" key="2">
    <source>
        <dbReference type="SMART" id="SM00421"/>
    </source>
</evidence>
<dbReference type="SMART" id="SM00421">
    <property type="entry name" value="HTH_LUXR"/>
    <property type="match status" value="1"/>
</dbReference>
<dbReference type="Proteomes" id="UP000313231">
    <property type="component" value="Unassembled WGS sequence"/>
</dbReference>
<dbReference type="AlphaFoldDB" id="A0A5C4VTN2"/>
<gene>
    <name evidence="3" type="ORF">FHP29_15265</name>
</gene>
<name>A0A5C4VTN2_9ACTN</name>
<dbReference type="EMBL" id="VDMP01000025">
    <property type="protein sequence ID" value="TNM38589.1"/>
    <property type="molecule type" value="Genomic_DNA"/>
</dbReference>
<dbReference type="OrthoDB" id="9808843at2"/>
<dbReference type="SUPFAM" id="SSF46894">
    <property type="entry name" value="C-terminal effector domain of the bipartite response regulators"/>
    <property type="match status" value="1"/>
</dbReference>
<evidence type="ECO:0000313" key="4">
    <source>
        <dbReference type="Proteomes" id="UP000313231"/>
    </source>
</evidence>
<organism evidence="3 4">
    <name type="scientific">Nocardioides albidus</name>
    <dbReference type="NCBI Taxonomy" id="1517589"/>
    <lineage>
        <taxon>Bacteria</taxon>
        <taxon>Bacillati</taxon>
        <taxon>Actinomycetota</taxon>
        <taxon>Actinomycetes</taxon>
        <taxon>Propionibacteriales</taxon>
        <taxon>Nocardioidaceae</taxon>
        <taxon>Nocardioides</taxon>
    </lineage>
</organism>
<comment type="caution">
    <text evidence="3">The sequence shown here is derived from an EMBL/GenBank/DDBJ whole genome shotgun (WGS) entry which is preliminary data.</text>
</comment>
<feature type="region of interest" description="Disordered" evidence="1">
    <location>
        <begin position="86"/>
        <end position="105"/>
    </location>
</feature>
<dbReference type="InterPro" id="IPR036388">
    <property type="entry name" value="WH-like_DNA-bd_sf"/>
</dbReference>
<evidence type="ECO:0000256" key="1">
    <source>
        <dbReference type="SAM" id="MobiDB-lite"/>
    </source>
</evidence>
<proteinExistence type="predicted"/>
<dbReference type="InterPro" id="IPR000792">
    <property type="entry name" value="Tscrpt_reg_LuxR_C"/>
</dbReference>
<evidence type="ECO:0000313" key="3">
    <source>
        <dbReference type="EMBL" id="TNM38589.1"/>
    </source>
</evidence>
<keyword evidence="4" id="KW-1185">Reference proteome</keyword>
<dbReference type="PRINTS" id="PR00038">
    <property type="entry name" value="HTHLUXR"/>
</dbReference>